<dbReference type="PANTHER" id="PTHR47739:SF1">
    <property type="entry name" value="TRNA1(VAL) (ADENINE(37)-N6)-METHYLTRANSFERASE"/>
    <property type="match status" value="1"/>
</dbReference>
<reference evidence="4 5" key="1">
    <citation type="submission" date="2018-01" db="EMBL/GenBank/DDBJ databases">
        <title>Metagenomic assembled genomes from two thermal pools in the Uzon Caldera, Kamchatka, Russia.</title>
        <authorList>
            <person name="Wilkins L."/>
            <person name="Ettinger C."/>
        </authorList>
    </citation>
    <scope>NUCLEOTIDE SEQUENCE [LARGE SCALE GENOMIC DNA]</scope>
    <source>
        <strain evidence="4">ZAV-08</strain>
    </source>
</reference>
<evidence type="ECO:0000313" key="5">
    <source>
        <dbReference type="Proteomes" id="UP000235460"/>
    </source>
</evidence>
<dbReference type="InterPro" id="IPR002052">
    <property type="entry name" value="DNA_methylase_N6_adenine_CS"/>
</dbReference>
<dbReference type="GO" id="GO:0008170">
    <property type="term" value="F:N-methyltransferase activity"/>
    <property type="evidence" value="ECO:0007669"/>
    <property type="project" value="UniProtKB-ARBA"/>
</dbReference>
<dbReference type="CDD" id="cd02440">
    <property type="entry name" value="AdoMet_MTases"/>
    <property type="match status" value="1"/>
</dbReference>
<dbReference type="InterPro" id="IPR029063">
    <property type="entry name" value="SAM-dependent_MTases_sf"/>
</dbReference>
<dbReference type="Proteomes" id="UP000235460">
    <property type="component" value="Unassembled WGS sequence"/>
</dbReference>
<accession>A0A2N7PQL2</accession>
<dbReference type="InterPro" id="IPR007848">
    <property type="entry name" value="Small_mtfrase_dom"/>
</dbReference>
<gene>
    <name evidence="4" type="ORF">C0190_00060</name>
</gene>
<organism evidence="4 5">
    <name type="scientific">Thermodesulfobacterium geofontis</name>
    <dbReference type="NCBI Taxonomy" id="1295609"/>
    <lineage>
        <taxon>Bacteria</taxon>
        <taxon>Pseudomonadati</taxon>
        <taxon>Thermodesulfobacteriota</taxon>
        <taxon>Thermodesulfobacteria</taxon>
        <taxon>Thermodesulfobacteriales</taxon>
        <taxon>Thermodesulfobacteriaceae</taxon>
        <taxon>Thermodesulfobacterium</taxon>
    </lineage>
</organism>
<evidence type="ECO:0000256" key="2">
    <source>
        <dbReference type="ARBA" id="ARBA00022691"/>
    </source>
</evidence>
<proteinExistence type="predicted"/>
<evidence type="ECO:0000259" key="3">
    <source>
        <dbReference type="Pfam" id="PF05175"/>
    </source>
</evidence>
<keyword evidence="2" id="KW-0949">S-adenosyl-L-methionine</keyword>
<feature type="domain" description="Methyltransferase small" evidence="3">
    <location>
        <begin position="32"/>
        <end position="125"/>
    </location>
</feature>
<name>A0A2N7PQL2_9BACT</name>
<dbReference type="EMBL" id="PNIK01000001">
    <property type="protein sequence ID" value="PMP69242.1"/>
    <property type="molecule type" value="Genomic_DNA"/>
</dbReference>
<dbReference type="SUPFAM" id="SSF53335">
    <property type="entry name" value="S-adenosyl-L-methionine-dependent methyltransferases"/>
    <property type="match status" value="1"/>
</dbReference>
<evidence type="ECO:0000256" key="1">
    <source>
        <dbReference type="ARBA" id="ARBA00022603"/>
    </source>
</evidence>
<evidence type="ECO:0000313" key="4">
    <source>
        <dbReference type="EMBL" id="PMP69242.1"/>
    </source>
</evidence>
<dbReference type="InterPro" id="IPR050210">
    <property type="entry name" value="tRNA_Adenine-N(6)_MTase"/>
</dbReference>
<dbReference type="AlphaFoldDB" id="A0A2N7PQL2"/>
<dbReference type="Pfam" id="PF05175">
    <property type="entry name" value="MTS"/>
    <property type="match status" value="1"/>
</dbReference>
<sequence length="246" mass="28680">MEKFIQLVPTPFLEGSITIYQPEKGFRFGIDSVLLAHFLNLKPKDLILEVGAGSGIISLIALKRFPYSKIFALELENIFIECLKKTILKNKIQERLFVVKGDIKNPPFKPGIFDIIFSNPPYFKSETGRKSPYEIENITRRDVKFDLNEFLKNINFLLKNRGKFYLIFTALRLSELIYLLKINRLEPKFLRLVYSYPGTEAKLVLLLAIKNAKEEVRILPPLFIYTSKKGDYTEEVKNFLKRIEYT</sequence>
<dbReference type="PROSITE" id="PS00092">
    <property type="entry name" value="N6_MTASE"/>
    <property type="match status" value="1"/>
</dbReference>
<dbReference type="PANTHER" id="PTHR47739">
    <property type="entry name" value="TRNA1(VAL) (ADENINE(37)-N6)-METHYLTRANSFERASE"/>
    <property type="match status" value="1"/>
</dbReference>
<keyword evidence="1" id="KW-0489">Methyltransferase</keyword>
<keyword evidence="1" id="KW-0808">Transferase</keyword>
<dbReference type="Gene3D" id="3.40.50.150">
    <property type="entry name" value="Vaccinia Virus protein VP39"/>
    <property type="match status" value="1"/>
</dbReference>
<dbReference type="GO" id="GO:0003676">
    <property type="term" value="F:nucleic acid binding"/>
    <property type="evidence" value="ECO:0007669"/>
    <property type="project" value="InterPro"/>
</dbReference>
<dbReference type="GO" id="GO:0032259">
    <property type="term" value="P:methylation"/>
    <property type="evidence" value="ECO:0007669"/>
    <property type="project" value="UniProtKB-KW"/>
</dbReference>
<comment type="caution">
    <text evidence="4">The sequence shown here is derived from an EMBL/GenBank/DDBJ whole genome shotgun (WGS) entry which is preliminary data.</text>
</comment>
<dbReference type="GO" id="GO:0008757">
    <property type="term" value="F:S-adenosylmethionine-dependent methyltransferase activity"/>
    <property type="evidence" value="ECO:0007669"/>
    <property type="project" value="UniProtKB-ARBA"/>
</dbReference>
<protein>
    <recommendedName>
        <fullName evidence="3">Methyltransferase small domain-containing protein</fullName>
    </recommendedName>
</protein>